<protein>
    <submittedName>
        <fullName evidence="2">Uncharacterized protein</fullName>
    </submittedName>
</protein>
<feature type="compositionally biased region" description="Basic and acidic residues" evidence="1">
    <location>
        <begin position="130"/>
        <end position="140"/>
    </location>
</feature>
<name>A0A8S9N903_BRACR</name>
<accession>A0A8S9N903</accession>
<evidence type="ECO:0000313" key="2">
    <source>
        <dbReference type="EMBL" id="KAF3501434.1"/>
    </source>
</evidence>
<gene>
    <name evidence="2" type="ORF">F2Q69_00043204</name>
</gene>
<dbReference type="Proteomes" id="UP000712600">
    <property type="component" value="Unassembled WGS sequence"/>
</dbReference>
<organism evidence="2 3">
    <name type="scientific">Brassica cretica</name>
    <name type="common">Mustard</name>
    <dbReference type="NCBI Taxonomy" id="69181"/>
    <lineage>
        <taxon>Eukaryota</taxon>
        <taxon>Viridiplantae</taxon>
        <taxon>Streptophyta</taxon>
        <taxon>Embryophyta</taxon>
        <taxon>Tracheophyta</taxon>
        <taxon>Spermatophyta</taxon>
        <taxon>Magnoliopsida</taxon>
        <taxon>eudicotyledons</taxon>
        <taxon>Gunneridae</taxon>
        <taxon>Pentapetalae</taxon>
        <taxon>rosids</taxon>
        <taxon>malvids</taxon>
        <taxon>Brassicales</taxon>
        <taxon>Brassicaceae</taxon>
        <taxon>Brassiceae</taxon>
        <taxon>Brassica</taxon>
    </lineage>
</organism>
<proteinExistence type="predicted"/>
<evidence type="ECO:0000256" key="1">
    <source>
        <dbReference type="SAM" id="MobiDB-lite"/>
    </source>
</evidence>
<reference evidence="2" key="1">
    <citation type="submission" date="2019-12" db="EMBL/GenBank/DDBJ databases">
        <title>Genome sequencing and annotation of Brassica cretica.</title>
        <authorList>
            <person name="Studholme D.J."/>
            <person name="Sarris P."/>
        </authorList>
    </citation>
    <scope>NUCLEOTIDE SEQUENCE</scope>
    <source>
        <strain evidence="2">PFS-109/04</strain>
        <tissue evidence="2">Leaf</tissue>
    </source>
</reference>
<evidence type="ECO:0000313" key="3">
    <source>
        <dbReference type="Proteomes" id="UP000712600"/>
    </source>
</evidence>
<dbReference type="EMBL" id="QGKX02001621">
    <property type="protein sequence ID" value="KAF3501434.1"/>
    <property type="molecule type" value="Genomic_DNA"/>
</dbReference>
<dbReference type="AlphaFoldDB" id="A0A8S9N903"/>
<feature type="region of interest" description="Disordered" evidence="1">
    <location>
        <begin position="125"/>
        <end position="148"/>
    </location>
</feature>
<comment type="caution">
    <text evidence="2">The sequence shown here is derived from an EMBL/GenBank/DDBJ whole genome shotgun (WGS) entry which is preliminary data.</text>
</comment>
<sequence length="148" mass="16985">MALQIMSRFIRTRWMHGNAAFVGEDELRYGQFGRLVVVPAEASIGMHAGLLGQSDRSSCPHDIADLTLKSIDISSCDSTSDGEKLRDLDSSREVTMEEFLELEEWLDSEQKLDDEWNTKRKYLETASRATIDRHQPDEINRQLPPHHR</sequence>